<dbReference type="Proteomes" id="UP000807825">
    <property type="component" value="Unassembled WGS sequence"/>
</dbReference>
<sequence>MTIQYFKTIRDLNRFLKTTPVDLPAARLNEIRTRAKKRKPTSFMVWINPSGHVIDLSMRV</sequence>
<proteinExistence type="predicted"/>
<dbReference type="AlphaFoldDB" id="A0A9D6Z1Q8"/>
<evidence type="ECO:0000313" key="1">
    <source>
        <dbReference type="EMBL" id="MBI5247950.1"/>
    </source>
</evidence>
<reference evidence="1" key="1">
    <citation type="submission" date="2020-07" db="EMBL/GenBank/DDBJ databases">
        <title>Huge and variable diversity of episymbiotic CPR bacteria and DPANN archaea in groundwater ecosystems.</title>
        <authorList>
            <person name="He C.Y."/>
            <person name="Keren R."/>
            <person name="Whittaker M."/>
            <person name="Farag I.F."/>
            <person name="Doudna J."/>
            <person name="Cate J.H.D."/>
            <person name="Banfield J.F."/>
        </authorList>
    </citation>
    <scope>NUCLEOTIDE SEQUENCE</scope>
    <source>
        <strain evidence="1">NC_groundwater_1664_Pr3_B-0.1um_52_9</strain>
    </source>
</reference>
<dbReference type="EMBL" id="JACRDE010000016">
    <property type="protein sequence ID" value="MBI5247950.1"/>
    <property type="molecule type" value="Genomic_DNA"/>
</dbReference>
<protein>
    <submittedName>
        <fullName evidence="1">Uncharacterized protein</fullName>
    </submittedName>
</protein>
<name>A0A9D6Z1Q8_9BACT</name>
<organism evidence="1 2">
    <name type="scientific">Desulfomonile tiedjei</name>
    <dbReference type="NCBI Taxonomy" id="2358"/>
    <lineage>
        <taxon>Bacteria</taxon>
        <taxon>Pseudomonadati</taxon>
        <taxon>Thermodesulfobacteriota</taxon>
        <taxon>Desulfomonilia</taxon>
        <taxon>Desulfomonilales</taxon>
        <taxon>Desulfomonilaceae</taxon>
        <taxon>Desulfomonile</taxon>
    </lineage>
</organism>
<accession>A0A9D6Z1Q8</accession>
<evidence type="ECO:0000313" key="2">
    <source>
        <dbReference type="Proteomes" id="UP000807825"/>
    </source>
</evidence>
<comment type="caution">
    <text evidence="1">The sequence shown here is derived from an EMBL/GenBank/DDBJ whole genome shotgun (WGS) entry which is preliminary data.</text>
</comment>
<gene>
    <name evidence="1" type="ORF">HY912_00515</name>
</gene>